<dbReference type="RefSeq" id="WP_165916076.1">
    <property type="nucleotide sequence ID" value="NZ_BAAAVY010000004.1"/>
</dbReference>
<gene>
    <name evidence="1" type="ORF">NCTC10684_00027</name>
</gene>
<protein>
    <submittedName>
        <fullName evidence="1">Uncharacterized protein</fullName>
    </submittedName>
</protein>
<proteinExistence type="predicted"/>
<evidence type="ECO:0000313" key="2">
    <source>
        <dbReference type="Proteomes" id="UP000254701"/>
    </source>
</evidence>
<dbReference type="Proteomes" id="UP000254701">
    <property type="component" value="Unassembled WGS sequence"/>
</dbReference>
<accession>A0A380WCV8</accession>
<reference evidence="1 2" key="1">
    <citation type="submission" date="2018-06" db="EMBL/GenBank/DDBJ databases">
        <authorList>
            <consortium name="Pathogen Informatics"/>
            <person name="Doyle S."/>
        </authorList>
    </citation>
    <scope>NUCLEOTIDE SEQUENCE [LARGE SCALE GENOMIC DNA]</scope>
    <source>
        <strain evidence="1 2">NCTC10684</strain>
    </source>
</reference>
<dbReference type="AlphaFoldDB" id="A0A380WCV8"/>
<evidence type="ECO:0000313" key="1">
    <source>
        <dbReference type="EMBL" id="SUU86839.1"/>
    </source>
</evidence>
<organism evidence="1 2">
    <name type="scientific">Aminobacter aminovorans</name>
    <name type="common">Chelatobacter heintzii</name>
    <dbReference type="NCBI Taxonomy" id="83263"/>
    <lineage>
        <taxon>Bacteria</taxon>
        <taxon>Pseudomonadati</taxon>
        <taxon>Pseudomonadota</taxon>
        <taxon>Alphaproteobacteria</taxon>
        <taxon>Hyphomicrobiales</taxon>
        <taxon>Phyllobacteriaceae</taxon>
        <taxon>Aminobacter</taxon>
    </lineage>
</organism>
<dbReference type="EMBL" id="UFSM01000001">
    <property type="protein sequence ID" value="SUU86839.1"/>
    <property type="molecule type" value="Genomic_DNA"/>
</dbReference>
<name>A0A380WCV8_AMIAI</name>
<sequence>MNTRKPLGRIGELVRTFGSAVAAAAAVERGHRPTNQDLVMLGIDPLHFDRIRKY</sequence>